<reference evidence="2" key="1">
    <citation type="journal article" date="2023" name="Mol. Biol. Evol.">
        <title>Third-Generation Sequencing Reveals the Adaptive Role of the Epigenome in Three Deep-Sea Polychaetes.</title>
        <authorList>
            <person name="Perez M."/>
            <person name="Aroh O."/>
            <person name="Sun Y."/>
            <person name="Lan Y."/>
            <person name="Juniper S.K."/>
            <person name="Young C.R."/>
            <person name="Angers B."/>
            <person name="Qian P.Y."/>
        </authorList>
    </citation>
    <scope>NUCLEOTIDE SEQUENCE</scope>
    <source>
        <strain evidence="2">P08H-3</strain>
    </source>
</reference>
<comment type="caution">
    <text evidence="2">The sequence shown here is derived from an EMBL/GenBank/DDBJ whole genome shotgun (WGS) entry which is preliminary data.</text>
</comment>
<evidence type="ECO:0000256" key="1">
    <source>
        <dbReference type="SAM" id="Coils"/>
    </source>
</evidence>
<keyword evidence="1" id="KW-0175">Coiled coil</keyword>
<keyword evidence="3" id="KW-1185">Reference proteome</keyword>
<evidence type="ECO:0000313" key="2">
    <source>
        <dbReference type="EMBL" id="KAK2141209.1"/>
    </source>
</evidence>
<dbReference type="Proteomes" id="UP001208570">
    <property type="component" value="Unassembled WGS sequence"/>
</dbReference>
<evidence type="ECO:0000313" key="3">
    <source>
        <dbReference type="Proteomes" id="UP001208570"/>
    </source>
</evidence>
<proteinExistence type="predicted"/>
<sequence length="162" mass="18399">MARNLSAFESTFEQQDMLHLVQSNGIFLHDFQSLIKNALKKGSCQLALMKLLLDKITSNVLNLDKVDDHRGLVEWYEKARIAIRNDMICITQDIQGFSRHLSFFKELTKDACNLPLRAVQFSLVTTTAYSAVIEEELDDLRKAVELVEKAIREVNVLDSGSP</sequence>
<dbReference type="AlphaFoldDB" id="A0AAD9IUP5"/>
<protein>
    <submittedName>
        <fullName evidence="2">Uncharacterized protein</fullName>
    </submittedName>
</protein>
<feature type="coiled-coil region" evidence="1">
    <location>
        <begin position="130"/>
        <end position="157"/>
    </location>
</feature>
<gene>
    <name evidence="2" type="ORF">LSH36_1140g00017</name>
</gene>
<dbReference type="EMBL" id="JAODUP010001140">
    <property type="protein sequence ID" value="KAK2141209.1"/>
    <property type="molecule type" value="Genomic_DNA"/>
</dbReference>
<accession>A0AAD9IUP5</accession>
<organism evidence="2 3">
    <name type="scientific">Paralvinella palmiformis</name>
    <dbReference type="NCBI Taxonomy" id="53620"/>
    <lineage>
        <taxon>Eukaryota</taxon>
        <taxon>Metazoa</taxon>
        <taxon>Spiralia</taxon>
        <taxon>Lophotrochozoa</taxon>
        <taxon>Annelida</taxon>
        <taxon>Polychaeta</taxon>
        <taxon>Sedentaria</taxon>
        <taxon>Canalipalpata</taxon>
        <taxon>Terebellida</taxon>
        <taxon>Terebelliformia</taxon>
        <taxon>Alvinellidae</taxon>
        <taxon>Paralvinella</taxon>
    </lineage>
</organism>
<name>A0AAD9IUP5_9ANNE</name>